<gene>
    <name evidence="1" type="ORF">CLUMA_CG002765</name>
</gene>
<accession>A0A1J1HLC6</accession>
<dbReference type="EMBL" id="CVRI01000010">
    <property type="protein sequence ID" value="CRK88739.1"/>
    <property type="molecule type" value="Genomic_DNA"/>
</dbReference>
<name>A0A1J1HLC6_9DIPT</name>
<sequence length="62" mass="7318">MPTFPAYHIKPSEKAHKLTKLTEKRAHIEMKNRMFRSDETSLVLAVVIKFPIPKEEDKIKLR</sequence>
<dbReference type="Proteomes" id="UP000183832">
    <property type="component" value="Unassembled WGS sequence"/>
</dbReference>
<keyword evidence="2" id="KW-1185">Reference proteome</keyword>
<evidence type="ECO:0000313" key="1">
    <source>
        <dbReference type="EMBL" id="CRK88739.1"/>
    </source>
</evidence>
<reference evidence="1 2" key="1">
    <citation type="submission" date="2015-04" db="EMBL/GenBank/DDBJ databases">
        <authorList>
            <person name="Syromyatnikov M.Y."/>
            <person name="Popov V.N."/>
        </authorList>
    </citation>
    <scope>NUCLEOTIDE SEQUENCE [LARGE SCALE GENOMIC DNA]</scope>
</reference>
<protein>
    <submittedName>
        <fullName evidence="1">CLUMA_CG002765, isoform A</fullName>
    </submittedName>
</protein>
<proteinExistence type="predicted"/>
<evidence type="ECO:0000313" key="2">
    <source>
        <dbReference type="Proteomes" id="UP000183832"/>
    </source>
</evidence>
<dbReference type="AlphaFoldDB" id="A0A1J1HLC6"/>
<organism evidence="1 2">
    <name type="scientific">Clunio marinus</name>
    <dbReference type="NCBI Taxonomy" id="568069"/>
    <lineage>
        <taxon>Eukaryota</taxon>
        <taxon>Metazoa</taxon>
        <taxon>Ecdysozoa</taxon>
        <taxon>Arthropoda</taxon>
        <taxon>Hexapoda</taxon>
        <taxon>Insecta</taxon>
        <taxon>Pterygota</taxon>
        <taxon>Neoptera</taxon>
        <taxon>Endopterygota</taxon>
        <taxon>Diptera</taxon>
        <taxon>Nematocera</taxon>
        <taxon>Chironomoidea</taxon>
        <taxon>Chironomidae</taxon>
        <taxon>Clunio</taxon>
    </lineage>
</organism>